<keyword evidence="1" id="KW-1185">Reference proteome</keyword>
<dbReference type="AlphaFoldDB" id="A0A9R0D930"/>
<sequence>MFSIRPICSKMIPAETELKKLLNAVRRGKIDDIKNIVKCFEKDVDRIRTLLPAAYVEARACPTQDDLVIAACSHNQKHVLDYLLSQTDILYYLTDSTQNITEVIKKRTEAVRYALRLEDFEMVEKLYDYWSGDLYWKGHEKDKFNNLGQILKDAENPAIVKNQQLFINFKCLVTLNDFQQELNSKLPELLSHDASAVDTARELLTVLSIYDKYSDIDSVRIRDVTPEIELLLKSYLADKNSRYFKTLVHIKYEVYFRKLDFCIASLLLEKLYIIKNHLTKRFNKFKEYFENNKTLHNQYISASNTYKDIECAIYHLIYRTSEDWGLYLPADRQLTESHHVGIYNGSIIKKLKSTYDIHKLYNGPVLYFERRYFKKSVNRLKKILKKHVIGKEPTMTSMPTRNQKNFEILLDAKYLTPMMYMREHYSLRKNVTYDEALEQTTGIDIIIFERVLQVIEEMLKNPTESSHISDFTKADTIHHLQGIREFLSRADAKNELVKIEKLIDPIFELYKSVLDKLSLQKGLDLLNNRIKNMPVGARQRLDEVTSLFKERGNDSVSASGQYFKEVWEPAGLSHQLLKEIPMLIHNRDDISSKKIMVDKDIEDKTEKTLEVMRKNNDSVDNITLAWLCRKRLLESGLLTYSPLSEDYRTETKPVIAKENLNKNIVLKVAQTGTKSGTSCGQEINEKVQRSMGGSAQGALYKVWNAVLVSFSILIFLYRV</sequence>
<dbReference type="GeneID" id="118272530"/>
<protein>
    <submittedName>
        <fullName evidence="2">Uncharacterized protein LOC118272530 isoform X1</fullName>
    </submittedName>
</protein>
<accession>A0A9R0D930</accession>
<dbReference type="OrthoDB" id="194358at2759"/>
<reference evidence="2" key="1">
    <citation type="submission" date="2025-08" db="UniProtKB">
        <authorList>
            <consortium name="RefSeq"/>
        </authorList>
    </citation>
    <scope>IDENTIFICATION</scope>
    <source>
        <tissue evidence="2">Whole larval tissue</tissue>
    </source>
</reference>
<name>A0A9R0D930_SPOFR</name>
<gene>
    <name evidence="2" type="primary">LOC118272530</name>
</gene>
<dbReference type="RefSeq" id="XP_035444996.2">
    <property type="nucleotide sequence ID" value="XM_035589103.2"/>
</dbReference>
<proteinExistence type="predicted"/>
<organism evidence="1 2">
    <name type="scientific">Spodoptera frugiperda</name>
    <name type="common">Fall armyworm</name>
    <dbReference type="NCBI Taxonomy" id="7108"/>
    <lineage>
        <taxon>Eukaryota</taxon>
        <taxon>Metazoa</taxon>
        <taxon>Ecdysozoa</taxon>
        <taxon>Arthropoda</taxon>
        <taxon>Hexapoda</taxon>
        <taxon>Insecta</taxon>
        <taxon>Pterygota</taxon>
        <taxon>Neoptera</taxon>
        <taxon>Endopterygota</taxon>
        <taxon>Lepidoptera</taxon>
        <taxon>Glossata</taxon>
        <taxon>Ditrysia</taxon>
        <taxon>Noctuoidea</taxon>
        <taxon>Noctuidae</taxon>
        <taxon>Amphipyrinae</taxon>
        <taxon>Spodoptera</taxon>
    </lineage>
</organism>
<evidence type="ECO:0000313" key="2">
    <source>
        <dbReference type="RefSeq" id="XP_035444996.2"/>
    </source>
</evidence>
<dbReference type="Proteomes" id="UP000829999">
    <property type="component" value="Chromosome 4"/>
</dbReference>
<evidence type="ECO:0000313" key="1">
    <source>
        <dbReference type="Proteomes" id="UP000829999"/>
    </source>
</evidence>